<dbReference type="EMBL" id="FTNP01000001">
    <property type="protein sequence ID" value="SIR34769.1"/>
    <property type="molecule type" value="Genomic_DNA"/>
</dbReference>
<proteinExistence type="predicted"/>
<dbReference type="EMBL" id="CP019327">
    <property type="protein sequence ID" value="APX95122.1"/>
    <property type="molecule type" value="Genomic_DNA"/>
</dbReference>
<evidence type="ECO:0000313" key="4">
    <source>
        <dbReference type="EMBL" id="SIR34769.1"/>
    </source>
</evidence>
<organism evidence="4 5">
    <name type="scientific">Natronorubrum daqingense</name>
    <dbReference type="NCBI Taxonomy" id="588898"/>
    <lineage>
        <taxon>Archaea</taxon>
        <taxon>Methanobacteriati</taxon>
        <taxon>Methanobacteriota</taxon>
        <taxon>Stenosarchaea group</taxon>
        <taxon>Halobacteria</taxon>
        <taxon>Halobacteriales</taxon>
        <taxon>Natrialbaceae</taxon>
        <taxon>Natronorubrum</taxon>
    </lineage>
</organism>
<feature type="region of interest" description="Disordered" evidence="1">
    <location>
        <begin position="22"/>
        <end position="66"/>
    </location>
</feature>
<sequence length="334" mass="36663">MSAPTRRRLLAAASIGALAGCIEGMEPSSGSSDDPESDDPGSDGAPTSSSPPGDTEPDSCPTYGDNVDRVVCYDDVDDAETVLEPDDRCVEDGGSIAFTLENGSDERLQTNFYNWRIDKYVDDEWYRVAPMEHNDPLMSIEPGESHTWTVTVDQSGDDDGELPVGSGGTEELTLSAVGAGTYAFRARGWFDGDSHEESFAFASTFDFEGDRLELTPSDAISDTEWEDDVLVAHSTRGDPDDDNHRLGAFDLERVSESEVGTGDGGDERPESVITEQLFRQPRLRDVIALSIENDADDVRLEEYDATRPIFGAQSDGRYEFQGEYYRISTRELEE</sequence>
<evidence type="ECO:0000313" key="5">
    <source>
        <dbReference type="Proteomes" id="UP000185687"/>
    </source>
</evidence>
<dbReference type="GeneID" id="30954294"/>
<dbReference type="InterPro" id="IPR046878">
    <property type="entry name" value="Big_14"/>
</dbReference>
<reference evidence="3 6" key="1">
    <citation type="submission" date="2017-01" db="EMBL/GenBank/DDBJ databases">
        <title>Complete genome sequence of Haloterrigena daqingensis type strain (JX313T).</title>
        <authorList>
            <person name="Shuang W."/>
        </authorList>
    </citation>
    <scope>NUCLEOTIDE SEQUENCE [LARGE SCALE GENOMIC DNA]</scope>
    <source>
        <strain evidence="3 6">JX313</strain>
    </source>
</reference>
<accession>A0A1N7A6Y2</accession>
<dbReference type="Proteomes" id="UP000185687">
    <property type="component" value="Unassembled WGS sequence"/>
</dbReference>
<dbReference type="AlphaFoldDB" id="A0A1N7A6Y2"/>
<dbReference type="RefSeq" id="WP_076579708.1">
    <property type="nucleotide sequence ID" value="NZ_CP019327.1"/>
</dbReference>
<evidence type="ECO:0000313" key="3">
    <source>
        <dbReference type="EMBL" id="APX95122.1"/>
    </source>
</evidence>
<reference evidence="4 5" key="2">
    <citation type="submission" date="2017-01" db="EMBL/GenBank/DDBJ databases">
        <authorList>
            <person name="Mah S.A."/>
            <person name="Swanson W.J."/>
            <person name="Moy G.W."/>
            <person name="Vacquier V.D."/>
        </authorList>
    </citation>
    <scope>NUCLEOTIDE SEQUENCE [LARGE SCALE GENOMIC DNA]</scope>
    <source>
        <strain evidence="4 5">CGMCC 1.8909</strain>
    </source>
</reference>
<dbReference type="Pfam" id="PF20251">
    <property type="entry name" value="Big_14"/>
    <property type="match status" value="1"/>
</dbReference>
<evidence type="ECO:0000313" key="6">
    <source>
        <dbReference type="Proteomes" id="UP000187321"/>
    </source>
</evidence>
<evidence type="ECO:0000259" key="2">
    <source>
        <dbReference type="Pfam" id="PF20251"/>
    </source>
</evidence>
<evidence type="ECO:0000256" key="1">
    <source>
        <dbReference type="SAM" id="MobiDB-lite"/>
    </source>
</evidence>
<dbReference type="OrthoDB" id="201863at2157"/>
<feature type="domain" description="Bacterial Ig-like" evidence="2">
    <location>
        <begin position="91"/>
        <end position="155"/>
    </location>
</feature>
<gene>
    <name evidence="3" type="ORF">BB347_00085</name>
    <name evidence="4" type="ORF">SAMN05421809_1051</name>
</gene>
<name>A0A1N7A6Y2_9EURY</name>
<dbReference type="KEGG" id="hda:BB347_00085"/>
<keyword evidence="5" id="KW-1185">Reference proteome</keyword>
<protein>
    <recommendedName>
        <fullName evidence="2">Bacterial Ig-like domain-containing protein</fullName>
    </recommendedName>
</protein>
<dbReference type="Proteomes" id="UP000187321">
    <property type="component" value="Chromosome"/>
</dbReference>
<dbReference type="PROSITE" id="PS51257">
    <property type="entry name" value="PROKAR_LIPOPROTEIN"/>
    <property type="match status" value="1"/>
</dbReference>